<accession>A0A9R0ZT92</accession>
<dbReference type="GO" id="GO:0003714">
    <property type="term" value="F:transcription corepressor activity"/>
    <property type="evidence" value="ECO:0007669"/>
    <property type="project" value="InterPro"/>
</dbReference>
<evidence type="ECO:0000256" key="2">
    <source>
        <dbReference type="SAM" id="MobiDB-lite"/>
    </source>
</evidence>
<dbReference type="InterPro" id="IPR036322">
    <property type="entry name" value="WD40_repeat_dom_sf"/>
</dbReference>
<feature type="repeat" description="WD" evidence="1">
    <location>
        <begin position="629"/>
        <end position="669"/>
    </location>
</feature>
<dbReference type="SMART" id="SM00320">
    <property type="entry name" value="WD40"/>
    <property type="match status" value="6"/>
</dbReference>
<dbReference type="Gramene" id="TRITD7Bv1G000770.8">
    <property type="protein sequence ID" value="TRITD7Bv1G000770.8"/>
    <property type="gene ID" value="TRITD7Bv1G000770"/>
</dbReference>
<dbReference type="InterPro" id="IPR044716">
    <property type="entry name" value="LEUNIG-like"/>
</dbReference>
<dbReference type="SMART" id="SM00667">
    <property type="entry name" value="LisH"/>
    <property type="match status" value="1"/>
</dbReference>
<organism evidence="3 4">
    <name type="scientific">Triticum turgidum subsp. durum</name>
    <name type="common">Durum wheat</name>
    <name type="synonym">Triticum durum</name>
    <dbReference type="NCBI Taxonomy" id="4567"/>
    <lineage>
        <taxon>Eukaryota</taxon>
        <taxon>Viridiplantae</taxon>
        <taxon>Streptophyta</taxon>
        <taxon>Embryophyta</taxon>
        <taxon>Tracheophyta</taxon>
        <taxon>Spermatophyta</taxon>
        <taxon>Magnoliopsida</taxon>
        <taxon>Liliopsida</taxon>
        <taxon>Poales</taxon>
        <taxon>Poaceae</taxon>
        <taxon>BOP clade</taxon>
        <taxon>Pooideae</taxon>
        <taxon>Triticodae</taxon>
        <taxon>Triticeae</taxon>
        <taxon>Triticinae</taxon>
        <taxon>Triticum</taxon>
    </lineage>
</organism>
<keyword evidence="4" id="KW-1185">Reference proteome</keyword>
<dbReference type="PROSITE" id="PS50294">
    <property type="entry name" value="WD_REPEATS_REGION"/>
    <property type="match status" value="3"/>
</dbReference>
<dbReference type="PROSITE" id="PS50896">
    <property type="entry name" value="LISH"/>
    <property type="match status" value="1"/>
</dbReference>
<evidence type="ECO:0008006" key="5">
    <source>
        <dbReference type="Google" id="ProtNLM"/>
    </source>
</evidence>
<evidence type="ECO:0000256" key="1">
    <source>
        <dbReference type="PROSITE-ProRule" id="PRU00221"/>
    </source>
</evidence>
<gene>
    <name evidence="3" type="ORF">TRITD_7Bv1G000770</name>
</gene>
<feature type="repeat" description="WD" evidence="1">
    <location>
        <begin position="711"/>
        <end position="743"/>
    </location>
</feature>
<dbReference type="AlphaFoldDB" id="A0A9R0ZT92"/>
<feature type="region of interest" description="Disordered" evidence="2">
    <location>
        <begin position="70"/>
        <end position="93"/>
    </location>
</feature>
<dbReference type="Pfam" id="PF08513">
    <property type="entry name" value="LisH"/>
    <property type="match status" value="1"/>
</dbReference>
<feature type="region of interest" description="Disordered" evidence="2">
    <location>
        <begin position="315"/>
        <end position="379"/>
    </location>
</feature>
<proteinExistence type="predicted"/>
<dbReference type="InterPro" id="IPR001680">
    <property type="entry name" value="WD40_rpt"/>
</dbReference>
<feature type="compositionally biased region" description="Low complexity" evidence="2">
    <location>
        <begin position="359"/>
        <end position="370"/>
    </location>
</feature>
<dbReference type="Gene3D" id="2.130.10.10">
    <property type="entry name" value="YVTN repeat-like/Quinoprotein amine dehydrogenase"/>
    <property type="match status" value="2"/>
</dbReference>
<dbReference type="PANTHER" id="PTHR44376:SF11">
    <property type="entry name" value="OS03G0860900 PROTEIN"/>
    <property type="match status" value="1"/>
</dbReference>
<dbReference type="InterPro" id="IPR015943">
    <property type="entry name" value="WD40/YVTN_repeat-like_dom_sf"/>
</dbReference>
<feature type="repeat" description="WD" evidence="1">
    <location>
        <begin position="458"/>
        <end position="499"/>
    </location>
</feature>
<evidence type="ECO:0000313" key="4">
    <source>
        <dbReference type="Proteomes" id="UP000324705"/>
    </source>
</evidence>
<dbReference type="EMBL" id="LT934124">
    <property type="protein sequence ID" value="VAI82356.1"/>
    <property type="molecule type" value="Genomic_DNA"/>
</dbReference>
<dbReference type="CDD" id="cd00200">
    <property type="entry name" value="WD40"/>
    <property type="match status" value="1"/>
</dbReference>
<dbReference type="PROSITE" id="PS50082">
    <property type="entry name" value="WD_REPEATS_2"/>
    <property type="match status" value="5"/>
</dbReference>
<dbReference type="Proteomes" id="UP000324705">
    <property type="component" value="Chromosome 7B"/>
</dbReference>
<dbReference type="Pfam" id="PF00400">
    <property type="entry name" value="WD40"/>
    <property type="match status" value="5"/>
</dbReference>
<dbReference type="InterPro" id="IPR006594">
    <property type="entry name" value="LisH"/>
</dbReference>
<name>A0A9R0ZT92_TRITD</name>
<feature type="compositionally biased region" description="Polar residues" evidence="2">
    <location>
        <begin position="344"/>
        <end position="358"/>
    </location>
</feature>
<dbReference type="PANTHER" id="PTHR44376">
    <property type="entry name" value="TRANSCRIPTIONAL REGULATOR OF FILAMENTOUS GROWTH FLO8"/>
    <property type="match status" value="1"/>
</dbReference>
<evidence type="ECO:0000313" key="3">
    <source>
        <dbReference type="EMBL" id="VAI82356.1"/>
    </source>
</evidence>
<feature type="repeat" description="WD" evidence="1">
    <location>
        <begin position="543"/>
        <end position="585"/>
    </location>
</feature>
<sequence>MAQRSNWEADKMLDVYIYDYLVKRNLHNSAKAFMNEGKVATDPVAIDAPGGFLFEWWSIFWDIFDARTRDKPQQGGGPGAATPPSMDMKSREHQMRLQLLQQQNAHLQRRDPNQPALNGAMNSDVSAVLASKLMEGMRNHNPMDSEASQQLFDANRMALLKSAANQTGQLQGSSVNMAALQQQLQSRNQQVDIKGDGATQQRTMPTDPSALYGAAMLQSKSGLAASGLNQGVGSVPLKGWPLTVPGIDQLRSTLGAQKQLMTSPNQFQILSPQQQMMAQAQTQNELARMGSPAHSGSPKVRPDEHEYMMKLKMAQMQQSSGHRMMELQQQQQHHHQNIRKRKPTSSGAANSTGTGNTVGHSPPSTPSTHTPGGGIPVASNVNIAQKSSMVCGADGTSGFASSSNQMDNLDSFVDFEDNVDSFLSNDDGDGRDIFAALKKGPSEQESLKSLSLSEVANNRASNNKVVCCHFSTDGKLLASAGHEKKVFLWNMDNFSMDTKPEEHTNFITDIRFRPNSTQLATSSSDGTVRLWNAAERTGALQIFLGHSSHVTSVDFHPKLTEILCSCDDNGEIRFWTVGQNAASRVSRVKQGGTGRVRFQPRIGKLLAVAAGNTVNMIDIDTDTSLHSQAKVHTSEVNCICWDETGEYLASASQDSVKVWSVASGQCIHELRSHGNQYQSCIFHPRYPKVLIVGGYQTVELWSVADNQRNVVPAHEGLIAALAHSPLTGSIASASHDRWVKLWK</sequence>
<protein>
    <recommendedName>
        <fullName evidence="5">Transcriptional corepressor LEUNIG</fullName>
    </recommendedName>
</protein>
<feature type="compositionally biased region" description="Basic residues" evidence="2">
    <location>
        <begin position="332"/>
        <end position="343"/>
    </location>
</feature>
<keyword evidence="1" id="KW-0853">WD repeat</keyword>
<reference evidence="3 4" key="1">
    <citation type="submission" date="2017-09" db="EMBL/GenBank/DDBJ databases">
        <authorList>
            <consortium name="International Durum Wheat Genome Sequencing Consortium (IDWGSC)"/>
            <person name="Milanesi L."/>
        </authorList>
    </citation>
    <scope>NUCLEOTIDE SEQUENCE [LARGE SCALE GENOMIC DNA]</scope>
    <source>
        <strain evidence="4">cv. Svevo</strain>
    </source>
</reference>
<feature type="repeat" description="WD" evidence="1">
    <location>
        <begin position="500"/>
        <end position="532"/>
    </location>
</feature>
<dbReference type="SUPFAM" id="SSF50978">
    <property type="entry name" value="WD40 repeat-like"/>
    <property type="match status" value="1"/>
</dbReference>